<feature type="compositionally biased region" description="Basic residues" evidence="1">
    <location>
        <begin position="217"/>
        <end position="230"/>
    </location>
</feature>
<sequence>MSQNESLDNAQQKKTEQQQKQQQNLNTEAELALQQAQVGLNLFWLIQQAAAMQQQQQQVEEGQGTAPTSSLTERQNVSLHSALSNLVGFAKASSPPNCPSPFLLPTQQQANGIITLNDEKRRRDLSIIGRRWEYVSDVQSFVEFEQLRCRHQVSRNRTFAHGIRYSCTQKTQLRSNCPYLLLCLFSDGAGEHSAPGVGTISVYSRNKHTHPVKVIKARQPRRFAKLAKREKKWDKKEGEEEEKQKNGKRKAKKEIGEPKEKEEDEEKGGEAKEEAEMGGTAGEALIEILSKMLAEQQKEGEGAKDE</sequence>
<gene>
    <name evidence="2" type="ORF">niasHT_021126</name>
</gene>
<evidence type="ECO:0000313" key="2">
    <source>
        <dbReference type="EMBL" id="KAL3089182.1"/>
    </source>
</evidence>
<protein>
    <submittedName>
        <fullName evidence="2">Uncharacterized protein</fullName>
    </submittedName>
</protein>
<feature type="compositionally biased region" description="Basic and acidic residues" evidence="1">
    <location>
        <begin position="231"/>
        <end position="245"/>
    </location>
</feature>
<accession>A0ABD2JF90</accession>
<dbReference type="Proteomes" id="UP001620626">
    <property type="component" value="Unassembled WGS sequence"/>
</dbReference>
<reference evidence="2 3" key="1">
    <citation type="submission" date="2024-10" db="EMBL/GenBank/DDBJ databases">
        <authorList>
            <person name="Kim D."/>
        </authorList>
    </citation>
    <scope>NUCLEOTIDE SEQUENCE [LARGE SCALE GENOMIC DNA]</scope>
    <source>
        <strain evidence="2">BH-2024</strain>
    </source>
</reference>
<name>A0ABD2JF90_9BILA</name>
<organism evidence="2 3">
    <name type="scientific">Heterodera trifolii</name>
    <dbReference type="NCBI Taxonomy" id="157864"/>
    <lineage>
        <taxon>Eukaryota</taxon>
        <taxon>Metazoa</taxon>
        <taxon>Ecdysozoa</taxon>
        <taxon>Nematoda</taxon>
        <taxon>Chromadorea</taxon>
        <taxon>Rhabditida</taxon>
        <taxon>Tylenchina</taxon>
        <taxon>Tylenchomorpha</taxon>
        <taxon>Tylenchoidea</taxon>
        <taxon>Heteroderidae</taxon>
        <taxon>Heteroderinae</taxon>
        <taxon>Heterodera</taxon>
    </lineage>
</organism>
<dbReference type="EMBL" id="JBICBT010000987">
    <property type="protein sequence ID" value="KAL3089182.1"/>
    <property type="molecule type" value="Genomic_DNA"/>
</dbReference>
<feature type="region of interest" description="Disordered" evidence="1">
    <location>
        <begin position="217"/>
        <end position="306"/>
    </location>
</feature>
<comment type="caution">
    <text evidence="2">The sequence shown here is derived from an EMBL/GenBank/DDBJ whole genome shotgun (WGS) entry which is preliminary data.</text>
</comment>
<proteinExistence type="predicted"/>
<evidence type="ECO:0000313" key="3">
    <source>
        <dbReference type="Proteomes" id="UP001620626"/>
    </source>
</evidence>
<keyword evidence="3" id="KW-1185">Reference proteome</keyword>
<feature type="region of interest" description="Disordered" evidence="1">
    <location>
        <begin position="1"/>
        <end position="23"/>
    </location>
</feature>
<feature type="compositionally biased region" description="Polar residues" evidence="1">
    <location>
        <begin position="1"/>
        <end position="10"/>
    </location>
</feature>
<feature type="compositionally biased region" description="Basic and acidic residues" evidence="1">
    <location>
        <begin position="296"/>
        <end position="306"/>
    </location>
</feature>
<dbReference type="AlphaFoldDB" id="A0ABD2JF90"/>
<evidence type="ECO:0000256" key="1">
    <source>
        <dbReference type="SAM" id="MobiDB-lite"/>
    </source>
</evidence>